<evidence type="ECO:0000313" key="1">
    <source>
        <dbReference type="EMBL" id="KAA8650409.1"/>
    </source>
</evidence>
<dbReference type="OrthoDB" id="4509586at2759"/>
<dbReference type="EMBL" id="QUQM01000001">
    <property type="protein sequence ID" value="KAA8650409.1"/>
    <property type="molecule type" value="Genomic_DNA"/>
</dbReference>
<dbReference type="PANTHER" id="PTHR10039">
    <property type="entry name" value="AMELOGENIN"/>
    <property type="match status" value="1"/>
</dbReference>
<dbReference type="AlphaFoldDB" id="A0A5M9N0D6"/>
<accession>A0A5M9N0D6</accession>
<dbReference type="GeneID" id="54325797"/>
<dbReference type="PANTHER" id="PTHR10039:SF5">
    <property type="entry name" value="NACHT DOMAIN-CONTAINING PROTEIN"/>
    <property type="match status" value="1"/>
</dbReference>
<dbReference type="Proteomes" id="UP000324241">
    <property type="component" value="Unassembled WGS sequence"/>
</dbReference>
<comment type="caution">
    <text evidence="1">The sequence shown here is derived from an EMBL/GenBank/DDBJ whole genome shotgun (WGS) entry which is preliminary data.</text>
</comment>
<dbReference type="RefSeq" id="XP_033429770.1">
    <property type="nucleotide sequence ID" value="XM_033567775.1"/>
</dbReference>
<proteinExistence type="predicted"/>
<organism evidence="1 2">
    <name type="scientific">Aspergillus tanneri</name>
    <dbReference type="NCBI Taxonomy" id="1220188"/>
    <lineage>
        <taxon>Eukaryota</taxon>
        <taxon>Fungi</taxon>
        <taxon>Dikarya</taxon>
        <taxon>Ascomycota</taxon>
        <taxon>Pezizomycotina</taxon>
        <taxon>Eurotiomycetes</taxon>
        <taxon>Eurotiomycetidae</taxon>
        <taxon>Eurotiales</taxon>
        <taxon>Aspergillaceae</taxon>
        <taxon>Aspergillus</taxon>
        <taxon>Aspergillus subgen. Circumdati</taxon>
    </lineage>
</organism>
<gene>
    <name evidence="1" type="ORF">ATNIH1004_003095</name>
</gene>
<reference evidence="1 2" key="1">
    <citation type="submission" date="2019-08" db="EMBL/GenBank/DDBJ databases">
        <title>The genome sequence of a newly discovered highly antifungal drug resistant Aspergillus species, Aspergillus tanneri NIH 1004.</title>
        <authorList>
            <person name="Mounaud S."/>
            <person name="Singh I."/>
            <person name="Joardar V."/>
            <person name="Pakala S."/>
            <person name="Pakala S."/>
            <person name="Venepally P."/>
            <person name="Chung J.K."/>
            <person name="Losada L."/>
            <person name="Nierman W.C."/>
        </authorList>
    </citation>
    <scope>NUCLEOTIDE SEQUENCE [LARGE SCALE GENOMIC DNA]</scope>
    <source>
        <strain evidence="1 2">NIH1004</strain>
    </source>
</reference>
<name>A0A5M9N0D6_9EURO</name>
<sequence>MLLQSALSLHRYSTGIRLTLEDQPGHANDLEAYVANRLQIKDLALVEELRPQLLGKAAGAFMWVVLVVDILNKEYRRGGLALKKRLAEIPSDLSELFKDILRRDNENIEDLLLCILWILYAERPLQPNEFYHAL</sequence>
<evidence type="ECO:0000313" key="2">
    <source>
        <dbReference type="Proteomes" id="UP000324241"/>
    </source>
</evidence>
<protein>
    <submittedName>
        <fullName evidence="1">Uncharacterized protein</fullName>
    </submittedName>
</protein>
<dbReference type="VEuPathDB" id="FungiDB:EYZ11_010225"/>